<accession>A0A414FY40</accession>
<dbReference type="Proteomes" id="UP000286050">
    <property type="component" value="Unassembled WGS sequence"/>
</dbReference>
<evidence type="ECO:0000313" key="1">
    <source>
        <dbReference type="EMBL" id="RHD56442.1"/>
    </source>
</evidence>
<dbReference type="AlphaFoldDB" id="A0A414FY40"/>
<comment type="caution">
    <text evidence="1">The sequence shown here is derived from an EMBL/GenBank/DDBJ whole genome shotgun (WGS) entry which is preliminary data.</text>
</comment>
<gene>
    <name evidence="1" type="ORF">DW787_02505</name>
</gene>
<sequence length="284" mass="32192">MVSDHMREGAKSGVTIQCDHPCVALVDMDWENQLAGIKNSIVFVDEGLQAIRSDEFARAVKHSGNYFVLFTREVLANLPYSVDEIYRIKTSGKYHTLVPLYKHDDAHRYYEQLRAKPKRDFDLLVTEDSKAGFQFFDARFKEGDVSVLSAGTNSKVLEWLDRHKGDRVFVIADGAAFGPYADRVLALQHIHRDTMAVCLPESFEWLLLESGLIKSDVVREVLADPSAHVDSEEHESWEQYFTDVLRTQSAGTPFAYRKGELADAYKVAKNADKVMALIACRNIR</sequence>
<reference evidence="1 2" key="1">
    <citation type="submission" date="2018-08" db="EMBL/GenBank/DDBJ databases">
        <title>A genome reference for cultivated species of the human gut microbiota.</title>
        <authorList>
            <person name="Zou Y."/>
            <person name="Xue W."/>
            <person name="Luo G."/>
        </authorList>
    </citation>
    <scope>NUCLEOTIDE SEQUENCE [LARGE SCALE GENOMIC DNA]</scope>
    <source>
        <strain evidence="1 2">AM30-5LB</strain>
    </source>
</reference>
<dbReference type="EMBL" id="QSJI01000002">
    <property type="protein sequence ID" value="RHD56442.1"/>
    <property type="molecule type" value="Genomic_DNA"/>
</dbReference>
<name>A0A414FY40_9ACTN</name>
<organism evidence="1 2">
    <name type="scientific">Collinsella intestinalis</name>
    <dbReference type="NCBI Taxonomy" id="147207"/>
    <lineage>
        <taxon>Bacteria</taxon>
        <taxon>Bacillati</taxon>
        <taxon>Actinomycetota</taxon>
        <taxon>Coriobacteriia</taxon>
        <taxon>Coriobacteriales</taxon>
        <taxon>Coriobacteriaceae</taxon>
        <taxon>Collinsella</taxon>
    </lineage>
</organism>
<protein>
    <submittedName>
        <fullName evidence="1">Uncharacterized protein</fullName>
    </submittedName>
</protein>
<evidence type="ECO:0000313" key="2">
    <source>
        <dbReference type="Proteomes" id="UP000286050"/>
    </source>
</evidence>
<proteinExistence type="predicted"/>